<organism evidence="3 4">
    <name type="scientific">Mariprofundus ferrooxydans PV-1</name>
    <dbReference type="NCBI Taxonomy" id="314345"/>
    <lineage>
        <taxon>Bacteria</taxon>
        <taxon>Pseudomonadati</taxon>
        <taxon>Pseudomonadota</taxon>
        <taxon>Candidatius Mariprofundia</taxon>
        <taxon>Mariprofundales</taxon>
        <taxon>Mariprofundaceae</taxon>
        <taxon>Mariprofundus</taxon>
    </lineage>
</organism>
<sequence length="380" mass="41926">MMQSLNKICFVVASEMTVKAFLKQHIIALSEHYDVTLVVNTQQADFAGQNDLSVKVIPLVIERTINPVADLQALFRLTHIFRQHHFDLVHSVTPKAGLLAMLAGKIAGVHFRLHTFTGQVWATRNGFLRLLLKSMDRLLAASATHLLTDSFTQRQFLIDQKVTGAEKLSVLADGSISGVDVDRFMPNSSARSDLRKQVGISESEILLLFLGRLNRDKGVLDLAAAFAKIAVKLPRLHLLFVGPDEGNLQDAVKSTSAEFVQRVHFIDYTDKPESCFAAADIFCLPSYREGFGSVIIEAAACGVPAIGSRIYGISDAIREGQTGLLFEAGNSDQLAKEIEQLATNSTLRSQMGKAAFERARDDFSTKRLVQAWLDYYDGLQ</sequence>
<dbReference type="eggNOG" id="COG0438">
    <property type="taxonomic scope" value="Bacteria"/>
</dbReference>
<dbReference type="PANTHER" id="PTHR45947">
    <property type="entry name" value="SULFOQUINOVOSYL TRANSFERASE SQD2"/>
    <property type="match status" value="1"/>
</dbReference>
<feature type="domain" description="Glycosyltransferase subfamily 4-like N-terminal" evidence="2">
    <location>
        <begin position="33"/>
        <end position="171"/>
    </location>
</feature>
<dbReference type="Pfam" id="PF13579">
    <property type="entry name" value="Glyco_trans_4_4"/>
    <property type="match status" value="1"/>
</dbReference>
<evidence type="ECO:0000313" key="3">
    <source>
        <dbReference type="EMBL" id="EAU54361.1"/>
    </source>
</evidence>
<dbReference type="InterPro" id="IPR028098">
    <property type="entry name" value="Glyco_trans_4-like_N"/>
</dbReference>
<dbReference type="SUPFAM" id="SSF53756">
    <property type="entry name" value="UDP-Glycosyltransferase/glycogen phosphorylase"/>
    <property type="match status" value="1"/>
</dbReference>
<evidence type="ECO:0000259" key="2">
    <source>
        <dbReference type="Pfam" id="PF13579"/>
    </source>
</evidence>
<dbReference type="Pfam" id="PF00534">
    <property type="entry name" value="Glycos_transf_1"/>
    <property type="match status" value="1"/>
</dbReference>
<dbReference type="InterPro" id="IPR001296">
    <property type="entry name" value="Glyco_trans_1"/>
</dbReference>
<dbReference type="Proteomes" id="UP000005297">
    <property type="component" value="Unassembled WGS sequence"/>
</dbReference>
<keyword evidence="3" id="KW-0808">Transferase</keyword>
<dbReference type="CDD" id="cd03808">
    <property type="entry name" value="GT4_CapM-like"/>
    <property type="match status" value="1"/>
</dbReference>
<keyword evidence="4" id="KW-1185">Reference proteome</keyword>
<dbReference type="STRING" id="314344.AL013_07950"/>
<accession>Q0EYK6</accession>
<evidence type="ECO:0000259" key="1">
    <source>
        <dbReference type="Pfam" id="PF00534"/>
    </source>
</evidence>
<dbReference type="OrthoDB" id="4611853at2"/>
<name>Q0EYK6_9PROT</name>
<dbReference type="HOGENOM" id="CLU_009583_8_0_0"/>
<dbReference type="FunCoup" id="Q0EYK6">
    <property type="interactions" value="68"/>
</dbReference>
<dbReference type="InParanoid" id="Q0EYK6"/>
<dbReference type="InterPro" id="IPR050194">
    <property type="entry name" value="Glycosyltransferase_grp1"/>
</dbReference>
<gene>
    <name evidence="3" type="ORF">SPV1_00240</name>
</gene>
<dbReference type="Gene3D" id="3.40.50.2000">
    <property type="entry name" value="Glycogen Phosphorylase B"/>
    <property type="match status" value="2"/>
</dbReference>
<dbReference type="EMBL" id="AATS01000009">
    <property type="protein sequence ID" value="EAU54361.1"/>
    <property type="molecule type" value="Genomic_DNA"/>
</dbReference>
<evidence type="ECO:0000313" key="4">
    <source>
        <dbReference type="Proteomes" id="UP000005297"/>
    </source>
</evidence>
<proteinExistence type="predicted"/>
<dbReference type="PANTHER" id="PTHR45947:SF3">
    <property type="entry name" value="SULFOQUINOVOSYL TRANSFERASE SQD2"/>
    <property type="match status" value="1"/>
</dbReference>
<dbReference type="GO" id="GO:0016757">
    <property type="term" value="F:glycosyltransferase activity"/>
    <property type="evidence" value="ECO:0007669"/>
    <property type="project" value="InterPro"/>
</dbReference>
<reference evidence="3 4" key="1">
    <citation type="submission" date="2006-09" db="EMBL/GenBank/DDBJ databases">
        <authorList>
            <person name="Emerson D."/>
            <person name="Ferriera S."/>
            <person name="Johnson J."/>
            <person name="Kravitz S."/>
            <person name="Halpern A."/>
            <person name="Remington K."/>
            <person name="Beeson K."/>
            <person name="Tran B."/>
            <person name="Rogers Y.-H."/>
            <person name="Friedman R."/>
            <person name="Venter J.C."/>
        </authorList>
    </citation>
    <scope>NUCLEOTIDE SEQUENCE [LARGE SCALE GENOMIC DNA]</scope>
    <source>
        <strain evidence="3 4">PV-1</strain>
    </source>
</reference>
<dbReference type="RefSeq" id="WP_009851816.1">
    <property type="nucleotide sequence ID" value="NZ_DS022296.1"/>
</dbReference>
<protein>
    <submittedName>
        <fullName evidence="3">Putative Capsular polysaccharide biosynthesis glycosyl transferase</fullName>
    </submittedName>
</protein>
<comment type="caution">
    <text evidence="3">The sequence shown here is derived from an EMBL/GenBank/DDBJ whole genome shotgun (WGS) entry which is preliminary data.</text>
</comment>
<dbReference type="AlphaFoldDB" id="Q0EYK6"/>
<feature type="domain" description="Glycosyl transferase family 1" evidence="1">
    <location>
        <begin position="192"/>
        <end position="357"/>
    </location>
</feature>